<dbReference type="EMBL" id="KM507819">
    <property type="protein sequence ID" value="AIT14382.1"/>
    <property type="molecule type" value="Genomic_DNA"/>
</dbReference>
<feature type="transmembrane region" description="Helical" evidence="1">
    <location>
        <begin position="48"/>
        <end position="73"/>
    </location>
</feature>
<gene>
    <name evidence="2" type="primary">492</name>
    <name evidence="2" type="ORF">PBI_121Q_492</name>
</gene>
<dbReference type="RefSeq" id="YP_009102079.1">
    <property type="nucleotide sequence ID" value="NC_025447.1"/>
</dbReference>
<feature type="transmembrane region" description="Helical" evidence="1">
    <location>
        <begin position="18"/>
        <end position="36"/>
    </location>
</feature>
<dbReference type="GeneID" id="22111532"/>
<name>A0A097EY76_9CAUD</name>
<reference evidence="2 3" key="1">
    <citation type="submission" date="2014-09" db="EMBL/GenBank/DDBJ databases">
        <authorList>
            <person name="Lapin J.S."/>
            <person name="Pope W.H."/>
            <person name="Hua J."/>
            <person name="Ford M.E."/>
            <person name="Conway J.F."/>
            <person name="Hatfull G.F."/>
            <person name="Hendrix R.W."/>
        </authorList>
    </citation>
    <scope>NUCLEOTIDE SEQUENCE [LARGE SCALE GENOMIC DNA]</scope>
</reference>
<sequence length="119" mass="13599">MAKTISLKNENVGQRKDGFFGFSWTTLFFGPFPALFRGDFITFIGAFVIYFILNAVSFWIVGTIAMVVWAFLYNKYYTVNLIKNGYKFNGTHEENAEAAMALQIDLNKNNTVDKNKDPE</sequence>
<evidence type="ECO:0000313" key="2">
    <source>
        <dbReference type="EMBL" id="AIT14382.1"/>
    </source>
</evidence>
<proteinExistence type="predicted"/>
<protein>
    <submittedName>
        <fullName evidence="2">HrgC</fullName>
    </submittedName>
</protein>
<dbReference type="Proteomes" id="UP000029889">
    <property type="component" value="Segment"/>
</dbReference>
<dbReference type="KEGG" id="vg:22111532"/>
<organism evidence="2 3">
    <name type="scientific">Escherichia phage 121Q</name>
    <dbReference type="NCBI Taxonomy" id="1555202"/>
    <lineage>
        <taxon>Viruses</taxon>
        <taxon>Duplodnaviria</taxon>
        <taxon>Heunggongvirae</taxon>
        <taxon>Uroviricota</taxon>
        <taxon>Caudoviricetes</taxon>
        <taxon>Asteriusvirus</taxon>
        <taxon>Asteriusvirus av121Q</taxon>
    </lineage>
</organism>
<keyword evidence="1" id="KW-1133">Transmembrane helix</keyword>
<keyword evidence="1" id="KW-0472">Membrane</keyword>
<evidence type="ECO:0000256" key="1">
    <source>
        <dbReference type="SAM" id="Phobius"/>
    </source>
</evidence>
<keyword evidence="1" id="KW-0812">Transmembrane</keyword>
<evidence type="ECO:0000313" key="3">
    <source>
        <dbReference type="Proteomes" id="UP000029889"/>
    </source>
</evidence>
<accession>A0A097EY76</accession>
<keyword evidence="3" id="KW-1185">Reference proteome</keyword>